<proteinExistence type="predicted"/>
<dbReference type="EMBL" id="CP040639">
    <property type="protein sequence ID" value="QCW05316.1"/>
    <property type="molecule type" value="Genomic_DNA"/>
</dbReference>
<protein>
    <submittedName>
        <fullName evidence="1">Uncharacterized protein</fullName>
    </submittedName>
</protein>
<dbReference type="AlphaFoldDB" id="A0A4P9TK14"/>
<name>A0A4P9TK14_9EURY</name>
<organism evidence="1 2">
    <name type="scientific">Natrinema pallidum</name>
    <dbReference type="NCBI Taxonomy" id="69527"/>
    <lineage>
        <taxon>Archaea</taxon>
        <taxon>Methanobacteriati</taxon>
        <taxon>Methanobacteriota</taxon>
        <taxon>Stenosarchaea group</taxon>
        <taxon>Halobacteria</taxon>
        <taxon>Halobacteriales</taxon>
        <taxon>Natrialbaceae</taxon>
        <taxon>Natrinema</taxon>
    </lineage>
</organism>
<gene>
    <name evidence="1" type="ORF">FGF80_18435</name>
</gene>
<evidence type="ECO:0000313" key="2">
    <source>
        <dbReference type="Proteomes" id="UP000307562"/>
    </source>
</evidence>
<geneLocation type="plasmid" evidence="2">
    <name>pnpa70</name>
</geneLocation>
<keyword evidence="2" id="KW-1185">Reference proteome</keyword>
<sequence length="354" mass="36455">MVALVALAGIGAFAGSASAATTTLAGDGTDTVTGFTADSSNDLETSIASDGTDFDTDGTETLKMNVSYDGETYALTSEDVTDGTTASQTVNLSNDKLSDLPGDAGQITTVSVTTWGVDGSGTVTTAESSFQVDITFDNSYAVTNVDDSSATIEDVDASGWNTFSFGLLGDDDPADRHTYERTVGVDGSNTTVTLNDETTNGSSAFSDAMDDKDSGDLIHGASTGVNGTPVLAFYQSADSDIVDTSTDTYAVYDANGNGEWTFELGDDYSDATSVDLYVSSQSFTSVDSFEQADLNSLFIDKADMGLYSLGSNFGWTSLGSFSLLEAIGIGMTAPAGGLSLAFLIPAGRRRLGGA</sequence>
<accession>A0A4P9TK14</accession>
<evidence type="ECO:0000313" key="1">
    <source>
        <dbReference type="EMBL" id="QCW05316.1"/>
    </source>
</evidence>
<keyword evidence="1" id="KW-0614">Plasmid</keyword>
<dbReference type="KEGG" id="npl:FGF80_18435"/>
<reference evidence="2" key="1">
    <citation type="submission" date="2019-05" db="EMBL/GenBank/DDBJ databases">
        <title>Complete Genome Sequence and Methylation Pattern of the Halophilic Archaeon Natrinema pallidum BOL6-1.</title>
        <authorList>
            <person name="DasSarma P."/>
            <person name="DasSarma B.P."/>
            <person name="DasSarma S.L."/>
            <person name="Martinez F.L."/>
            <person name="Guzman D."/>
            <person name="Roberts R.J."/>
            <person name="DasSarma S."/>
        </authorList>
    </citation>
    <scope>NUCLEOTIDE SEQUENCE [LARGE SCALE GENOMIC DNA]</scope>
    <source>
        <strain evidence="2">BOL6-1</strain>
        <plasmid evidence="2">pnpa70</plasmid>
    </source>
</reference>
<dbReference type="Proteomes" id="UP000307562">
    <property type="component" value="Plasmid pNPA70"/>
</dbReference>